<proteinExistence type="predicted"/>
<evidence type="ECO:0000313" key="1">
    <source>
        <dbReference type="EMBL" id="QHU06139.1"/>
    </source>
</evidence>
<accession>A0A6C0JKL3</accession>
<dbReference type="EMBL" id="MN740430">
    <property type="protein sequence ID" value="QHU06139.1"/>
    <property type="molecule type" value="Genomic_DNA"/>
</dbReference>
<organism evidence="1">
    <name type="scientific">viral metagenome</name>
    <dbReference type="NCBI Taxonomy" id="1070528"/>
    <lineage>
        <taxon>unclassified sequences</taxon>
        <taxon>metagenomes</taxon>
        <taxon>organismal metagenomes</taxon>
    </lineage>
</organism>
<sequence length="365" mass="43331">MEDNLPKVSDNSEINDIRQAPQFRGTTFSNYKKADVRKQLIENIKNGKLEPSAYWSAELICSGHYMELWEIIIHYTGKHIHLGNPKIVIYLQNRYEIFKNIMTRGAYLNELQLRNHPRIRKLFAEIVSTLTLSNRKHSFEPVKINRVEEFDMTLISERLKAPNMDYATDIFNKEDPRELFIAINEFSYQLSPEIHSTINACYWVEWIIEFDNICKKRKQPCYCQRRSNIPVEKKFQKDIIWLLWDTLIFYCNKLNNQYVSKLMNAIMNIFCIKYTTAACKKRRYLLYFAVSLLTEPVPINIDLMSNKPMIQNIVDKVNEVYKQIKKQEESPNTEYLFANIEKENAFEKSMKKMDLVNSIDIFNKP</sequence>
<dbReference type="AlphaFoldDB" id="A0A6C0JKL3"/>
<protein>
    <submittedName>
        <fullName evidence="1">Uncharacterized protein</fullName>
    </submittedName>
</protein>
<reference evidence="1" key="1">
    <citation type="journal article" date="2020" name="Nature">
        <title>Giant virus diversity and host interactions through global metagenomics.</title>
        <authorList>
            <person name="Schulz F."/>
            <person name="Roux S."/>
            <person name="Paez-Espino D."/>
            <person name="Jungbluth S."/>
            <person name="Walsh D.A."/>
            <person name="Denef V.J."/>
            <person name="McMahon K.D."/>
            <person name="Konstantinidis K.T."/>
            <person name="Eloe-Fadrosh E.A."/>
            <person name="Kyrpides N.C."/>
            <person name="Woyke T."/>
        </authorList>
    </citation>
    <scope>NUCLEOTIDE SEQUENCE</scope>
    <source>
        <strain evidence="1">GVMAG-M-3300027747-57</strain>
    </source>
</reference>
<name>A0A6C0JKL3_9ZZZZ</name>